<sequence length="48" mass="5638">MLVRDIRVACHPKGGAALKDRVTWKRREPRSRLRKPLLASRRDWISGQ</sequence>
<proteinExistence type="predicted"/>
<dbReference type="EMBL" id="JAULJE010000010">
    <property type="protein sequence ID" value="KAK1337916.1"/>
    <property type="molecule type" value="Genomic_DNA"/>
</dbReference>
<name>A0AA40HUX2_CNENI</name>
<dbReference type="AlphaFoldDB" id="A0AA40HUX2"/>
<reference evidence="1" key="1">
    <citation type="submission" date="2023-06" db="EMBL/GenBank/DDBJ databases">
        <title>Reference genome for the Northern bat (Eptesicus nilssonii), a most northern bat species.</title>
        <authorList>
            <person name="Laine V.N."/>
            <person name="Pulliainen A.T."/>
            <person name="Lilley T.M."/>
        </authorList>
    </citation>
    <scope>NUCLEOTIDE SEQUENCE</scope>
    <source>
        <strain evidence="1">BLF_Eptnil</strain>
        <tissue evidence="1">Kidney</tissue>
    </source>
</reference>
<organism evidence="1 2">
    <name type="scientific">Cnephaeus nilssonii</name>
    <name type="common">Northern bat</name>
    <name type="synonym">Eptesicus nilssonii</name>
    <dbReference type="NCBI Taxonomy" id="3371016"/>
    <lineage>
        <taxon>Eukaryota</taxon>
        <taxon>Metazoa</taxon>
        <taxon>Chordata</taxon>
        <taxon>Craniata</taxon>
        <taxon>Vertebrata</taxon>
        <taxon>Euteleostomi</taxon>
        <taxon>Mammalia</taxon>
        <taxon>Eutheria</taxon>
        <taxon>Laurasiatheria</taxon>
        <taxon>Chiroptera</taxon>
        <taxon>Yangochiroptera</taxon>
        <taxon>Vespertilionidae</taxon>
        <taxon>Cnephaeus</taxon>
    </lineage>
</organism>
<comment type="caution">
    <text evidence="1">The sequence shown here is derived from an EMBL/GenBank/DDBJ whole genome shotgun (WGS) entry which is preliminary data.</text>
</comment>
<gene>
    <name evidence="1" type="ORF">QTO34_001017</name>
</gene>
<evidence type="ECO:0000313" key="1">
    <source>
        <dbReference type="EMBL" id="KAK1337916.1"/>
    </source>
</evidence>
<keyword evidence="2" id="KW-1185">Reference proteome</keyword>
<protein>
    <submittedName>
        <fullName evidence="1">Uncharacterized protein</fullName>
    </submittedName>
</protein>
<dbReference type="Proteomes" id="UP001177744">
    <property type="component" value="Unassembled WGS sequence"/>
</dbReference>
<accession>A0AA40HUX2</accession>
<evidence type="ECO:0000313" key="2">
    <source>
        <dbReference type="Proteomes" id="UP001177744"/>
    </source>
</evidence>